<evidence type="ECO:0000256" key="5">
    <source>
        <dbReference type="ARBA" id="ARBA00022679"/>
    </source>
</evidence>
<dbReference type="PROSITE" id="PS50089">
    <property type="entry name" value="ZF_RING_2"/>
    <property type="match status" value="1"/>
</dbReference>
<dbReference type="AlphaFoldDB" id="A0AAD4X9X1"/>
<dbReference type="PANTHER" id="PTHR46913">
    <property type="entry name" value="RING-H2 FINGER PROTEIN ATL16"/>
    <property type="match status" value="1"/>
</dbReference>
<evidence type="ECO:0000256" key="4">
    <source>
        <dbReference type="ARBA" id="ARBA00012483"/>
    </source>
</evidence>
<evidence type="ECO:0000256" key="13">
    <source>
        <dbReference type="PROSITE-ProRule" id="PRU00175"/>
    </source>
</evidence>
<sequence>MATQDSEPLHWHYTELDDRNFEVHGRSLVFILILFAVLILITLLCIYARWACGYGQISSSTPSQPATTNTGNATTAVQNQRSSSAGLDRVTIDRLPIILHKASKSSPRNGEAADDEQCSICLTMFEDEEKVKILPNCKHCYHPECVDAWLITHSSCPLCRSSLEQLLDTDLP</sequence>
<organism evidence="17 18">
    <name type="scientific">Papaver atlanticum</name>
    <dbReference type="NCBI Taxonomy" id="357466"/>
    <lineage>
        <taxon>Eukaryota</taxon>
        <taxon>Viridiplantae</taxon>
        <taxon>Streptophyta</taxon>
        <taxon>Embryophyta</taxon>
        <taxon>Tracheophyta</taxon>
        <taxon>Spermatophyta</taxon>
        <taxon>Magnoliopsida</taxon>
        <taxon>Ranunculales</taxon>
        <taxon>Papaveraceae</taxon>
        <taxon>Papaveroideae</taxon>
        <taxon>Papaver</taxon>
    </lineage>
</organism>
<comment type="subcellular location">
    <subcellularLocation>
        <location evidence="2">Membrane</location>
        <topology evidence="2">Single-pass membrane protein</topology>
    </subcellularLocation>
</comment>
<feature type="domain" description="RING-type" evidence="16">
    <location>
        <begin position="118"/>
        <end position="160"/>
    </location>
</feature>
<feature type="compositionally biased region" description="Low complexity" evidence="14">
    <location>
        <begin position="64"/>
        <end position="80"/>
    </location>
</feature>
<dbReference type="GO" id="GO:0008270">
    <property type="term" value="F:zinc ion binding"/>
    <property type="evidence" value="ECO:0007669"/>
    <property type="project" value="UniProtKB-KW"/>
</dbReference>
<dbReference type="Proteomes" id="UP001202328">
    <property type="component" value="Unassembled WGS sequence"/>
</dbReference>
<dbReference type="InterPro" id="IPR044600">
    <property type="entry name" value="ATL1/ATL16-like"/>
</dbReference>
<keyword evidence="9" id="KW-0833">Ubl conjugation pathway</keyword>
<evidence type="ECO:0000256" key="2">
    <source>
        <dbReference type="ARBA" id="ARBA00004167"/>
    </source>
</evidence>
<reference evidence="17" key="1">
    <citation type="submission" date="2022-04" db="EMBL/GenBank/DDBJ databases">
        <title>A functionally conserved STORR gene fusion in Papaver species that diverged 16.8 million years ago.</title>
        <authorList>
            <person name="Catania T."/>
        </authorList>
    </citation>
    <scope>NUCLEOTIDE SEQUENCE</scope>
    <source>
        <strain evidence="17">S-188037</strain>
    </source>
</reference>
<comment type="caution">
    <text evidence="17">The sequence shown here is derived from an EMBL/GenBank/DDBJ whole genome shotgun (WGS) entry which is preliminary data.</text>
</comment>
<evidence type="ECO:0000256" key="12">
    <source>
        <dbReference type="ARBA" id="ARBA00023136"/>
    </source>
</evidence>
<evidence type="ECO:0000256" key="9">
    <source>
        <dbReference type="ARBA" id="ARBA00022786"/>
    </source>
</evidence>
<evidence type="ECO:0000256" key="8">
    <source>
        <dbReference type="ARBA" id="ARBA00022771"/>
    </source>
</evidence>
<evidence type="ECO:0000256" key="3">
    <source>
        <dbReference type="ARBA" id="ARBA00004906"/>
    </source>
</evidence>
<dbReference type="Pfam" id="PF13639">
    <property type="entry name" value="zf-RING_2"/>
    <property type="match status" value="1"/>
</dbReference>
<dbReference type="SMART" id="SM00184">
    <property type="entry name" value="RING"/>
    <property type="match status" value="1"/>
</dbReference>
<dbReference type="EMBL" id="JAJJMB010012638">
    <property type="protein sequence ID" value="KAI3874761.1"/>
    <property type="molecule type" value="Genomic_DNA"/>
</dbReference>
<gene>
    <name evidence="17" type="ORF">MKW98_019334</name>
</gene>
<keyword evidence="18" id="KW-1185">Reference proteome</keyword>
<dbReference type="FunFam" id="3.30.40.10:FF:000187">
    <property type="entry name" value="E3 ubiquitin-protein ligase ATL6"/>
    <property type="match status" value="1"/>
</dbReference>
<dbReference type="GO" id="GO:0061630">
    <property type="term" value="F:ubiquitin protein ligase activity"/>
    <property type="evidence" value="ECO:0007669"/>
    <property type="project" value="UniProtKB-EC"/>
</dbReference>
<keyword evidence="8 13" id="KW-0863">Zinc-finger</keyword>
<protein>
    <recommendedName>
        <fullName evidence="4">RING-type E3 ubiquitin transferase</fullName>
        <ecNumber evidence="4">2.3.2.27</ecNumber>
    </recommendedName>
</protein>
<keyword evidence="10" id="KW-0862">Zinc</keyword>
<evidence type="ECO:0000313" key="17">
    <source>
        <dbReference type="EMBL" id="KAI3874761.1"/>
    </source>
</evidence>
<dbReference type="InterPro" id="IPR013083">
    <property type="entry name" value="Znf_RING/FYVE/PHD"/>
</dbReference>
<dbReference type="PANTHER" id="PTHR46913:SF1">
    <property type="entry name" value="RING-H2 FINGER PROTEIN ATL16"/>
    <property type="match status" value="1"/>
</dbReference>
<accession>A0AAD4X9X1</accession>
<feature type="region of interest" description="Disordered" evidence="14">
    <location>
        <begin position="61"/>
        <end position="85"/>
    </location>
</feature>
<keyword evidence="7" id="KW-0479">Metal-binding</keyword>
<evidence type="ECO:0000256" key="1">
    <source>
        <dbReference type="ARBA" id="ARBA00000900"/>
    </source>
</evidence>
<dbReference type="EC" id="2.3.2.27" evidence="4"/>
<dbReference type="SUPFAM" id="SSF57850">
    <property type="entry name" value="RING/U-box"/>
    <property type="match status" value="1"/>
</dbReference>
<evidence type="ECO:0000256" key="10">
    <source>
        <dbReference type="ARBA" id="ARBA00022833"/>
    </source>
</evidence>
<keyword evidence="5" id="KW-0808">Transferase</keyword>
<dbReference type="GO" id="GO:0016020">
    <property type="term" value="C:membrane"/>
    <property type="evidence" value="ECO:0007669"/>
    <property type="project" value="UniProtKB-SubCell"/>
</dbReference>
<evidence type="ECO:0000313" key="18">
    <source>
        <dbReference type="Proteomes" id="UP001202328"/>
    </source>
</evidence>
<comment type="catalytic activity">
    <reaction evidence="1">
        <text>S-ubiquitinyl-[E2 ubiquitin-conjugating enzyme]-L-cysteine + [acceptor protein]-L-lysine = [E2 ubiquitin-conjugating enzyme]-L-cysteine + N(6)-ubiquitinyl-[acceptor protein]-L-lysine.</text>
        <dbReference type="EC" id="2.3.2.27"/>
    </reaction>
</comment>
<proteinExistence type="predicted"/>
<evidence type="ECO:0000256" key="15">
    <source>
        <dbReference type="SAM" id="Phobius"/>
    </source>
</evidence>
<evidence type="ECO:0000256" key="14">
    <source>
        <dbReference type="SAM" id="MobiDB-lite"/>
    </source>
</evidence>
<dbReference type="GO" id="GO:0016567">
    <property type="term" value="P:protein ubiquitination"/>
    <property type="evidence" value="ECO:0007669"/>
    <property type="project" value="InterPro"/>
</dbReference>
<evidence type="ECO:0000259" key="16">
    <source>
        <dbReference type="PROSITE" id="PS50089"/>
    </source>
</evidence>
<evidence type="ECO:0000256" key="6">
    <source>
        <dbReference type="ARBA" id="ARBA00022692"/>
    </source>
</evidence>
<evidence type="ECO:0000256" key="11">
    <source>
        <dbReference type="ARBA" id="ARBA00022989"/>
    </source>
</evidence>
<name>A0AAD4X9X1_9MAGN</name>
<comment type="pathway">
    <text evidence="3">Protein modification; protein ubiquitination.</text>
</comment>
<keyword evidence="12 15" id="KW-0472">Membrane</keyword>
<evidence type="ECO:0000256" key="7">
    <source>
        <dbReference type="ARBA" id="ARBA00022723"/>
    </source>
</evidence>
<keyword evidence="11 15" id="KW-1133">Transmembrane helix</keyword>
<keyword evidence="6 15" id="KW-0812">Transmembrane</keyword>
<dbReference type="InterPro" id="IPR001841">
    <property type="entry name" value="Znf_RING"/>
</dbReference>
<feature type="transmembrane region" description="Helical" evidence="15">
    <location>
        <begin position="28"/>
        <end position="50"/>
    </location>
</feature>
<dbReference type="Gene3D" id="3.30.40.10">
    <property type="entry name" value="Zinc/RING finger domain, C3HC4 (zinc finger)"/>
    <property type="match status" value="1"/>
</dbReference>